<proteinExistence type="predicted"/>
<keyword evidence="2" id="KW-1185">Reference proteome</keyword>
<dbReference type="AlphaFoldDB" id="A0A0F4Z249"/>
<dbReference type="Proteomes" id="UP000053958">
    <property type="component" value="Unassembled WGS sequence"/>
</dbReference>
<gene>
    <name evidence="1" type="ORF">T310_1793</name>
</gene>
<reference evidence="1 2" key="1">
    <citation type="submission" date="2015-04" db="EMBL/GenBank/DDBJ databases">
        <authorList>
            <person name="Heijne W.H."/>
            <person name="Fedorova N.D."/>
            <person name="Nierman W.C."/>
            <person name="Vollebregt A.W."/>
            <person name="Zhao Z."/>
            <person name="Wu L."/>
            <person name="Kumar M."/>
            <person name="Stam H."/>
            <person name="van den Berg M.A."/>
            <person name="Pel H.J."/>
        </authorList>
    </citation>
    <scope>NUCLEOTIDE SEQUENCE [LARGE SCALE GENOMIC DNA]</scope>
    <source>
        <strain evidence="1 2">CBS 393.64</strain>
    </source>
</reference>
<sequence length="116" mass="12783">MRTESNRRTSPPAEMLNATQNQTKISLTYLLASIDDANSPATAWLLLYVAKDTRGQVYAGASKATYDPHYHTSFGPPTIDGAQERAVSPIHRWLTLFRDGNDGDSGSPKVTRYLPT</sequence>
<dbReference type="EMBL" id="LASV01000073">
    <property type="protein sequence ID" value="KKA24141.1"/>
    <property type="molecule type" value="Genomic_DNA"/>
</dbReference>
<organism evidence="1 2">
    <name type="scientific">Rasamsonia emersonii (strain ATCC 16479 / CBS 393.64 / IMI 116815)</name>
    <dbReference type="NCBI Taxonomy" id="1408163"/>
    <lineage>
        <taxon>Eukaryota</taxon>
        <taxon>Fungi</taxon>
        <taxon>Dikarya</taxon>
        <taxon>Ascomycota</taxon>
        <taxon>Pezizomycotina</taxon>
        <taxon>Eurotiomycetes</taxon>
        <taxon>Eurotiomycetidae</taxon>
        <taxon>Eurotiales</taxon>
        <taxon>Trichocomaceae</taxon>
        <taxon>Rasamsonia</taxon>
    </lineage>
</organism>
<evidence type="ECO:0000313" key="1">
    <source>
        <dbReference type="EMBL" id="KKA24141.1"/>
    </source>
</evidence>
<name>A0A0F4Z249_RASE3</name>
<evidence type="ECO:0000313" key="2">
    <source>
        <dbReference type="Proteomes" id="UP000053958"/>
    </source>
</evidence>
<accession>A0A0F4Z249</accession>
<dbReference type="RefSeq" id="XP_013330753.1">
    <property type="nucleotide sequence ID" value="XM_013475299.1"/>
</dbReference>
<comment type="caution">
    <text evidence="1">The sequence shown here is derived from an EMBL/GenBank/DDBJ whole genome shotgun (WGS) entry which is preliminary data.</text>
</comment>
<protein>
    <submittedName>
        <fullName evidence="1">Uncharacterized protein</fullName>
    </submittedName>
</protein>
<dbReference type="GeneID" id="25314144"/>